<proteinExistence type="predicted"/>
<gene>
    <name evidence="2" type="ORF">METZ01_LOCUS126097</name>
</gene>
<feature type="region of interest" description="Disordered" evidence="1">
    <location>
        <begin position="1"/>
        <end position="23"/>
    </location>
</feature>
<protein>
    <submittedName>
        <fullName evidence="2">Uncharacterized protein</fullName>
    </submittedName>
</protein>
<dbReference type="EMBL" id="UINC01017616">
    <property type="protein sequence ID" value="SVA73243.1"/>
    <property type="molecule type" value="Genomic_DNA"/>
</dbReference>
<evidence type="ECO:0000313" key="2">
    <source>
        <dbReference type="EMBL" id="SVA73243.1"/>
    </source>
</evidence>
<dbReference type="AlphaFoldDB" id="A0A381Y9T9"/>
<name>A0A381Y9T9_9ZZZZ</name>
<reference evidence="2" key="1">
    <citation type="submission" date="2018-05" db="EMBL/GenBank/DDBJ databases">
        <authorList>
            <person name="Lanie J.A."/>
            <person name="Ng W.-L."/>
            <person name="Kazmierczak K.M."/>
            <person name="Andrzejewski T.M."/>
            <person name="Davidsen T.M."/>
            <person name="Wayne K.J."/>
            <person name="Tettelin H."/>
            <person name="Glass J.I."/>
            <person name="Rusch D."/>
            <person name="Podicherti R."/>
            <person name="Tsui H.-C.T."/>
            <person name="Winkler M.E."/>
        </authorList>
    </citation>
    <scope>NUCLEOTIDE SEQUENCE</scope>
</reference>
<organism evidence="2">
    <name type="scientific">marine metagenome</name>
    <dbReference type="NCBI Taxonomy" id="408172"/>
    <lineage>
        <taxon>unclassified sequences</taxon>
        <taxon>metagenomes</taxon>
        <taxon>ecological metagenomes</taxon>
    </lineage>
</organism>
<accession>A0A381Y9T9</accession>
<evidence type="ECO:0000256" key="1">
    <source>
        <dbReference type="SAM" id="MobiDB-lite"/>
    </source>
</evidence>
<feature type="compositionally biased region" description="Polar residues" evidence="1">
    <location>
        <begin position="13"/>
        <end position="23"/>
    </location>
</feature>
<sequence length="23" mass="2614">MKSDPKFSDLVQHDQNIGGQKKL</sequence>